<dbReference type="PANTHER" id="PTHR11081:SF9">
    <property type="entry name" value="FLAP ENDONUCLEASE 1"/>
    <property type="match status" value="1"/>
</dbReference>
<comment type="caution">
    <text evidence="4">The sequence shown here is derived from an EMBL/GenBank/DDBJ whole genome shotgun (WGS) entry which is preliminary data.</text>
</comment>
<dbReference type="GO" id="GO:0046872">
    <property type="term" value="F:metal ion binding"/>
    <property type="evidence" value="ECO:0007669"/>
    <property type="project" value="UniProtKB-KW"/>
</dbReference>
<evidence type="ECO:0000313" key="5">
    <source>
        <dbReference type="Proteomes" id="UP000748756"/>
    </source>
</evidence>
<keyword evidence="2" id="KW-0460">Magnesium</keyword>
<accession>A0A9P5VAZ3</accession>
<name>A0A9P5VAZ3_9FUNG</name>
<evidence type="ECO:0000313" key="4">
    <source>
        <dbReference type="EMBL" id="KAF9150141.1"/>
    </source>
</evidence>
<dbReference type="AlphaFoldDB" id="A0A9P5VAZ3"/>
<feature type="compositionally biased region" description="Polar residues" evidence="3">
    <location>
        <begin position="527"/>
        <end position="537"/>
    </location>
</feature>
<dbReference type="Proteomes" id="UP000748756">
    <property type="component" value="Unassembled WGS sequence"/>
</dbReference>
<feature type="compositionally biased region" description="Low complexity" evidence="3">
    <location>
        <begin position="538"/>
        <end position="559"/>
    </location>
</feature>
<feature type="compositionally biased region" description="Basic residues" evidence="3">
    <location>
        <begin position="560"/>
        <end position="572"/>
    </location>
</feature>
<dbReference type="PANTHER" id="PTHR11081">
    <property type="entry name" value="FLAP ENDONUCLEASE FAMILY MEMBER"/>
    <property type="match status" value="1"/>
</dbReference>
<feature type="compositionally biased region" description="Basic and acidic residues" evidence="3">
    <location>
        <begin position="782"/>
        <end position="797"/>
    </location>
</feature>
<keyword evidence="5" id="KW-1185">Reference proteome</keyword>
<dbReference type="InterPro" id="IPR006084">
    <property type="entry name" value="XPG/Rad2"/>
</dbReference>
<feature type="region of interest" description="Disordered" evidence="3">
    <location>
        <begin position="502"/>
        <end position="575"/>
    </location>
</feature>
<organism evidence="4 5">
    <name type="scientific">Linnemannia schmuckeri</name>
    <dbReference type="NCBI Taxonomy" id="64567"/>
    <lineage>
        <taxon>Eukaryota</taxon>
        <taxon>Fungi</taxon>
        <taxon>Fungi incertae sedis</taxon>
        <taxon>Mucoromycota</taxon>
        <taxon>Mortierellomycotina</taxon>
        <taxon>Mortierellomycetes</taxon>
        <taxon>Mortierellales</taxon>
        <taxon>Mortierellaceae</taxon>
        <taxon>Linnemannia</taxon>
    </lineage>
</organism>
<evidence type="ECO:0000256" key="3">
    <source>
        <dbReference type="SAM" id="MobiDB-lite"/>
    </source>
</evidence>
<gene>
    <name evidence="4" type="ORF">BG015_008048</name>
</gene>
<evidence type="ECO:0000256" key="2">
    <source>
        <dbReference type="ARBA" id="ARBA00022842"/>
    </source>
</evidence>
<reference evidence="4" key="1">
    <citation type="journal article" date="2020" name="Fungal Divers.">
        <title>Resolving the Mortierellaceae phylogeny through synthesis of multi-gene phylogenetics and phylogenomics.</title>
        <authorList>
            <person name="Vandepol N."/>
            <person name="Liber J."/>
            <person name="Desiro A."/>
            <person name="Na H."/>
            <person name="Kennedy M."/>
            <person name="Barry K."/>
            <person name="Grigoriev I.V."/>
            <person name="Miller A.N."/>
            <person name="O'Donnell K."/>
            <person name="Stajich J.E."/>
            <person name="Bonito G."/>
        </authorList>
    </citation>
    <scope>NUCLEOTIDE SEQUENCE</scope>
    <source>
        <strain evidence="4">NRRL 6426</strain>
    </source>
</reference>
<proteinExistence type="predicted"/>
<feature type="compositionally biased region" description="Basic residues" evidence="3">
    <location>
        <begin position="471"/>
        <end position="487"/>
    </location>
</feature>
<dbReference type="EMBL" id="JAAAUQ010000449">
    <property type="protein sequence ID" value="KAF9150141.1"/>
    <property type="molecule type" value="Genomic_DNA"/>
</dbReference>
<evidence type="ECO:0000256" key="1">
    <source>
        <dbReference type="ARBA" id="ARBA00022723"/>
    </source>
</evidence>
<feature type="region of interest" description="Disordered" evidence="3">
    <location>
        <begin position="440"/>
        <end position="487"/>
    </location>
</feature>
<protein>
    <submittedName>
        <fullName evidence="4">Uncharacterized protein</fullName>
    </submittedName>
</protein>
<feature type="region of interest" description="Disordered" evidence="3">
    <location>
        <begin position="772"/>
        <end position="798"/>
    </location>
</feature>
<dbReference type="GO" id="GO:0017108">
    <property type="term" value="F:5'-flap endonuclease activity"/>
    <property type="evidence" value="ECO:0007669"/>
    <property type="project" value="TreeGrafter"/>
</dbReference>
<dbReference type="OrthoDB" id="2449149at2759"/>
<sequence length="1161" mass="129041">MGVPGLPKEIADTGGPIPDDIKNKLVHIDMYGAYYRLIKARCFSVVEKFTSSNARTAAINHQHSGTPMEVDPSLVLDQQLFERANQNPSLAGKLAQLTHDASRSLSVAVTKAGQVADPANSKRSMQEHQKRQTRQYKAMDSLRTTAIQARVVGGSRRKAVYKKARDLYRPPLGIVGEIIAELALTYGCHVCFCAFQSDTCIARHCASVKNPEDVYVVSGDSDLICYKAVPSLTYLLGKRRTMTVIRKPDLLKTLDLPSDNHLLLAAVVAGSDYTNEVPYYGLTRSIDIIRTMNLPSIDVDSFRRYVHEFLSRVHQELLGKRWSRKKRSTLDAQLAVGPDDFDHAIRAFVEMSEDMEPGANTKALGDVEADSIQIELDRGPGADLEQGSGSDTLMATMDLDHAIPLEPLSAALTQDACHDLVVEVLYHLEFDKTMRDVATSLSQHTPAPNIDYPNRRHHRRKRTSKGEQRKKNSHKYRKRKHWRRSKFRSRWDLHPRYTAHLVENPSTASPVDESELSKMMPSPPRRSLTSNNTTSNLPASGSSSFAASSSSPFSTPSSANKKKKKSKSKGSAKTRNVDAIPTAALLKDVFKASFKTVTQTVGSVKACVRRGLGSRGATDPEVDIIATRLESAAHVISDTRVHVFRMLTMLTLSELTHQHADDGDSQSVDPLDLLLKKSAGTLLIRNLATLVLNGKLDRKTSKEENGIAARDLAMRTYDRYKEMAIELRPLNNTSISVGDNVMELSLSVFVAWQQHSKRLPLTIMKSLGWESDTIPGVPGQDETERSDDPSLDQKQDDGLDEDGCLVFTTGHVRAWWHHLLSLPTHQRPVFTPHPSLKPVFIQMQKRAVRGILWKKKDNPAYSIVTRFLSAADAELLVKVRPGELLQLLIYGRRGAGNRVGIRTKMSSYDKHSTKMAALAELDPQQYGYRALQGYVNERITHNKAVAAARDHVPGVTNDEAITGEVWARRQDPADATVHLPSVADMESSLPANEHYAVEEFEDALLVRLSLESMLQEIHSMSRLQKDCWAEKHAKRAELDMAVDAVLKMCGSEPCLIGIGNGKFRTGLNLASKHESFQTYFAKKARALGHVVVLVVEYLSSTMCPSYAAHDVTSRVAKLTSRSCVFTPRPLNDPVPHHLNLHNYNDHEMVVKSIPIIVTSYS</sequence>
<keyword evidence="1" id="KW-0479">Metal-binding</keyword>